<evidence type="ECO:0000256" key="2">
    <source>
        <dbReference type="SAM" id="Phobius"/>
    </source>
</evidence>
<dbReference type="OrthoDB" id="6430093at2759"/>
<keyword evidence="2" id="KW-0472">Membrane</keyword>
<keyword evidence="2" id="KW-0812">Transmembrane</keyword>
<organism evidence="3 4">
    <name type="scientific">Araneus ventricosus</name>
    <name type="common">Orbweaver spider</name>
    <name type="synonym">Epeira ventricosa</name>
    <dbReference type="NCBI Taxonomy" id="182803"/>
    <lineage>
        <taxon>Eukaryota</taxon>
        <taxon>Metazoa</taxon>
        <taxon>Ecdysozoa</taxon>
        <taxon>Arthropoda</taxon>
        <taxon>Chelicerata</taxon>
        <taxon>Arachnida</taxon>
        <taxon>Araneae</taxon>
        <taxon>Araneomorphae</taxon>
        <taxon>Entelegynae</taxon>
        <taxon>Araneoidea</taxon>
        <taxon>Araneidae</taxon>
        <taxon>Araneus</taxon>
    </lineage>
</organism>
<feature type="transmembrane region" description="Helical" evidence="2">
    <location>
        <begin position="36"/>
        <end position="55"/>
    </location>
</feature>
<dbReference type="AlphaFoldDB" id="A0A4Y2A1C4"/>
<dbReference type="EMBL" id="BGPR01000003">
    <property type="protein sequence ID" value="GBL73185.1"/>
    <property type="molecule type" value="Genomic_DNA"/>
</dbReference>
<feature type="compositionally biased region" description="Polar residues" evidence="1">
    <location>
        <begin position="220"/>
        <end position="232"/>
    </location>
</feature>
<feature type="non-terminal residue" evidence="3">
    <location>
        <position position="383"/>
    </location>
</feature>
<keyword evidence="4" id="KW-1185">Reference proteome</keyword>
<feature type="transmembrane region" description="Helical" evidence="2">
    <location>
        <begin position="76"/>
        <end position="93"/>
    </location>
</feature>
<evidence type="ECO:0000313" key="4">
    <source>
        <dbReference type="Proteomes" id="UP000499080"/>
    </source>
</evidence>
<gene>
    <name evidence="3" type="ORF">AVEN_159256_1</name>
</gene>
<reference evidence="3 4" key="1">
    <citation type="journal article" date="2019" name="Sci. Rep.">
        <title>Orb-weaving spider Araneus ventricosus genome elucidates the spidroin gene catalogue.</title>
        <authorList>
            <person name="Kono N."/>
            <person name="Nakamura H."/>
            <person name="Ohtoshi R."/>
            <person name="Moran D.A.P."/>
            <person name="Shinohara A."/>
            <person name="Yoshida Y."/>
            <person name="Fujiwara M."/>
            <person name="Mori M."/>
            <person name="Tomita M."/>
            <person name="Arakawa K."/>
        </authorList>
    </citation>
    <scope>NUCLEOTIDE SEQUENCE [LARGE SCALE GENOMIC DNA]</scope>
</reference>
<dbReference type="Proteomes" id="UP000499080">
    <property type="component" value="Unassembled WGS sequence"/>
</dbReference>
<keyword evidence="2" id="KW-1133">Transmembrane helix</keyword>
<feature type="transmembrane region" description="Helical" evidence="2">
    <location>
        <begin position="99"/>
        <end position="121"/>
    </location>
</feature>
<name>A0A4Y2A1C4_ARAVE</name>
<protein>
    <submittedName>
        <fullName evidence="3">Uncharacterized protein</fullName>
    </submittedName>
</protein>
<accession>A0A4Y2A1C4</accession>
<comment type="caution">
    <text evidence="3">The sequence shown here is derived from an EMBL/GenBank/DDBJ whole genome shotgun (WGS) entry which is preliminary data.</text>
</comment>
<evidence type="ECO:0000256" key="1">
    <source>
        <dbReference type="SAM" id="MobiDB-lite"/>
    </source>
</evidence>
<sequence>MDILLDIVLELHSLLWTRLPHPWVFVKLQSRTDLTIILNNITYFAVYSAFLAWLVKVFISRFQTTLGRRLEAKDKYFAVFAVITGASAMHVLWPFLLFITHFITCSFYPWVTTAVVLLLYFYPLTASLRMLCSNVSSKISDFKEYSKGIFSFEWLTTSVSVPATTEPTTIHRTLDRPCTEEDYVRPNTTIVISPGISVEEEYRPSDAPVVQPRPSPEQPPAQSVTPVIQPPTTIEKPYRPSDPPKLQPQIIPQKAHAPPETHTIQNHLDKETQTKTTPPQDFSQQVDWERRRIRTSPPRSSLVKHSNERPLRSACVCTSRGGSKMGYCGRCSRLEELPFLPGFSTLRQPRTTRRGTVYGPPDYFLSIHQFIAKYGIGLRSWIS</sequence>
<proteinExistence type="predicted"/>
<evidence type="ECO:0000313" key="3">
    <source>
        <dbReference type="EMBL" id="GBL73185.1"/>
    </source>
</evidence>
<feature type="region of interest" description="Disordered" evidence="1">
    <location>
        <begin position="195"/>
        <end position="250"/>
    </location>
</feature>